<dbReference type="AlphaFoldDB" id="A0A937XEF6"/>
<evidence type="ECO:0000256" key="5">
    <source>
        <dbReference type="ARBA" id="ARBA00022692"/>
    </source>
</evidence>
<feature type="transmembrane region" description="Helical" evidence="8">
    <location>
        <begin position="321"/>
        <end position="340"/>
    </location>
</feature>
<keyword evidence="4" id="KW-0808">Transferase</keyword>
<feature type="transmembrane region" description="Helical" evidence="8">
    <location>
        <begin position="69"/>
        <end position="98"/>
    </location>
</feature>
<keyword evidence="2" id="KW-1003">Cell membrane</keyword>
<feature type="transmembrane region" description="Helical" evidence="8">
    <location>
        <begin position="352"/>
        <end position="369"/>
    </location>
</feature>
<dbReference type="EMBL" id="VGIR01000033">
    <property type="protein sequence ID" value="MBM3331537.1"/>
    <property type="molecule type" value="Genomic_DNA"/>
</dbReference>
<evidence type="ECO:0000256" key="6">
    <source>
        <dbReference type="ARBA" id="ARBA00022989"/>
    </source>
</evidence>
<keyword evidence="7 8" id="KW-0472">Membrane</keyword>
<reference evidence="9" key="1">
    <citation type="submission" date="2019-03" db="EMBL/GenBank/DDBJ databases">
        <title>Lake Tanganyika Metagenome-Assembled Genomes (MAGs).</title>
        <authorList>
            <person name="Tran P."/>
        </authorList>
    </citation>
    <scope>NUCLEOTIDE SEQUENCE</scope>
    <source>
        <strain evidence="9">K_DeepCast_150m_m2_040</strain>
    </source>
</reference>
<evidence type="ECO:0000313" key="9">
    <source>
        <dbReference type="EMBL" id="MBM3331537.1"/>
    </source>
</evidence>
<organism evidence="9 10">
    <name type="scientific">candidate division WOR-3 bacterium</name>
    <dbReference type="NCBI Taxonomy" id="2052148"/>
    <lineage>
        <taxon>Bacteria</taxon>
        <taxon>Bacteria division WOR-3</taxon>
    </lineage>
</organism>
<comment type="subcellular location">
    <subcellularLocation>
        <location evidence="1">Cell membrane</location>
        <topology evidence="1">Multi-pass membrane protein</topology>
    </subcellularLocation>
</comment>
<protein>
    <recommendedName>
        <fullName evidence="11">Glycosyltransferase RgtA/B/C/D-like domain-containing protein</fullName>
    </recommendedName>
</protein>
<keyword evidence="6 8" id="KW-1133">Transmembrane helix</keyword>
<dbReference type="Proteomes" id="UP000779900">
    <property type="component" value="Unassembled WGS sequence"/>
</dbReference>
<dbReference type="GO" id="GO:0005886">
    <property type="term" value="C:plasma membrane"/>
    <property type="evidence" value="ECO:0007669"/>
    <property type="project" value="UniProtKB-SubCell"/>
</dbReference>
<name>A0A937XEF6_UNCW3</name>
<accession>A0A937XEF6</accession>
<feature type="transmembrane region" description="Helical" evidence="8">
    <location>
        <begin position="7"/>
        <end position="25"/>
    </location>
</feature>
<evidence type="ECO:0000256" key="1">
    <source>
        <dbReference type="ARBA" id="ARBA00004651"/>
    </source>
</evidence>
<evidence type="ECO:0000313" key="10">
    <source>
        <dbReference type="Proteomes" id="UP000779900"/>
    </source>
</evidence>
<feature type="transmembrane region" description="Helical" evidence="8">
    <location>
        <begin position="201"/>
        <end position="220"/>
    </location>
</feature>
<feature type="transmembrane region" description="Helical" evidence="8">
    <location>
        <begin position="110"/>
        <end position="133"/>
    </location>
</feature>
<dbReference type="PANTHER" id="PTHR33908">
    <property type="entry name" value="MANNOSYLTRANSFERASE YKCB-RELATED"/>
    <property type="match status" value="1"/>
</dbReference>
<keyword evidence="3" id="KW-0328">Glycosyltransferase</keyword>
<evidence type="ECO:0000256" key="2">
    <source>
        <dbReference type="ARBA" id="ARBA00022475"/>
    </source>
</evidence>
<dbReference type="GO" id="GO:0009103">
    <property type="term" value="P:lipopolysaccharide biosynthetic process"/>
    <property type="evidence" value="ECO:0007669"/>
    <property type="project" value="UniProtKB-ARBA"/>
</dbReference>
<comment type="caution">
    <text evidence="9">The sequence shown here is derived from an EMBL/GenBank/DDBJ whole genome shotgun (WGS) entry which is preliminary data.</text>
</comment>
<evidence type="ECO:0008006" key="11">
    <source>
        <dbReference type="Google" id="ProtNLM"/>
    </source>
</evidence>
<gene>
    <name evidence="9" type="ORF">FJY68_06750</name>
</gene>
<feature type="transmembrane region" description="Helical" evidence="8">
    <location>
        <begin position="161"/>
        <end position="189"/>
    </location>
</feature>
<evidence type="ECO:0000256" key="3">
    <source>
        <dbReference type="ARBA" id="ARBA00022676"/>
    </source>
</evidence>
<evidence type="ECO:0000256" key="7">
    <source>
        <dbReference type="ARBA" id="ARBA00023136"/>
    </source>
</evidence>
<evidence type="ECO:0000256" key="4">
    <source>
        <dbReference type="ARBA" id="ARBA00022679"/>
    </source>
</evidence>
<proteinExistence type="predicted"/>
<sequence length="408" mass="45188">MPRWTRVVAPAVVGLVVLGGALYSVHLGSTLRFVDERDYYAIAQNLVHGRGYSLDGVNPTAFRPPGYPLFMSLFVALGADVVVLRILNFFMLATSMLLLRRLALTQGNRIGAAIAPMLCAGYVVLFYTAGTLYPQTLAGLLLLATTAVLAEDRLGWLPAGLILGMLFGWLALSVIHFLFSFAVVVVWVLVARTEWKPGTRVASVAVATAVVSLMVGVWLARNERALGAPVLTTNGGITLLHGNSEKAGYNSGASTDISAYAPEDTGLAELQLDRYYQRRAIEFMRRNEGRAIRLYALKVLNWFNYRNDLAQKSESSRGKDMLMFVSYVPLLLLFAARLVLAGRFRVSRLEALLVALYLSNSFAYAIWHTRIRYRLPYDLLLIAVVALFIDNLLERRQPRSKSVRLPQA</sequence>
<evidence type="ECO:0000256" key="8">
    <source>
        <dbReference type="SAM" id="Phobius"/>
    </source>
</evidence>
<keyword evidence="5 8" id="KW-0812">Transmembrane</keyword>
<dbReference type="GO" id="GO:0016763">
    <property type="term" value="F:pentosyltransferase activity"/>
    <property type="evidence" value="ECO:0007669"/>
    <property type="project" value="TreeGrafter"/>
</dbReference>
<feature type="transmembrane region" description="Helical" evidence="8">
    <location>
        <begin position="375"/>
        <end position="393"/>
    </location>
</feature>
<dbReference type="InterPro" id="IPR050297">
    <property type="entry name" value="LipidA_mod_glycosyltrf_83"/>
</dbReference>
<dbReference type="PANTHER" id="PTHR33908:SF11">
    <property type="entry name" value="MEMBRANE PROTEIN"/>
    <property type="match status" value="1"/>
</dbReference>